<evidence type="ECO:0000256" key="2">
    <source>
        <dbReference type="ARBA" id="ARBA00005120"/>
    </source>
</evidence>
<dbReference type="SMART" id="SM01130">
    <property type="entry name" value="DHDPS"/>
    <property type="match status" value="1"/>
</dbReference>
<dbReference type="EMBL" id="CP002691">
    <property type="protein sequence ID" value="AEE51624.1"/>
    <property type="molecule type" value="Genomic_DNA"/>
</dbReference>
<comment type="caution">
    <text evidence="12">Was originally thought to be a dihydrodipicolinate synthase (DHDPS), catalyzing the condensation of (S)-aspartate-beta-semialdehyde [(S)-ASA] and pyruvate to dihydrodipicolinate (DHDP). However, it was shown in E.coli that the product of the enzymatic reaction is not dihydrodipicolinate but in fact (4S)-4-hydroxy-2,3,4,5-tetrahydro-(2S)-dipicolinic acid (HTPA), and that the consecutive dehydration reaction leading to DHDP is not spontaneous but catalyzed by DapB.</text>
</comment>
<feature type="active site" description="Schiff-base intermediate with substrate" evidence="12 14">
    <location>
        <position position="166"/>
    </location>
</feature>
<feature type="binding site" evidence="12 15">
    <location>
        <position position="208"/>
    </location>
    <ligand>
        <name>pyruvate</name>
        <dbReference type="ChEBI" id="CHEBI:15361"/>
    </ligand>
</feature>
<feature type="binding site" evidence="12 15">
    <location>
        <position position="48"/>
    </location>
    <ligand>
        <name>pyruvate</name>
        <dbReference type="ChEBI" id="CHEBI:15361"/>
    </ligand>
</feature>
<dbReference type="Pfam" id="PF00701">
    <property type="entry name" value="DHDPS"/>
    <property type="match status" value="1"/>
</dbReference>
<dbReference type="InterPro" id="IPR013785">
    <property type="entry name" value="Aldolase_TIM"/>
</dbReference>
<feature type="active site" description="Proton donor/acceptor" evidence="12 14">
    <location>
        <position position="137"/>
    </location>
</feature>
<keyword evidence="10 12" id="KW-0704">Schiff base</keyword>
<dbReference type="UniPathway" id="UPA00034">
    <property type="reaction ID" value="UER00017"/>
</dbReference>
<dbReference type="NCBIfam" id="TIGR00674">
    <property type="entry name" value="dapA"/>
    <property type="match status" value="1"/>
</dbReference>
<dbReference type="GO" id="GO:0008840">
    <property type="term" value="F:4-hydroxy-tetrahydrodipicolinate synthase activity"/>
    <property type="evidence" value="ECO:0007669"/>
    <property type="project" value="UniProtKB-UniRule"/>
</dbReference>
<reference key="2">
    <citation type="submission" date="2011-04" db="EMBL/GenBank/DDBJ databases">
        <title>Complete sequence of chromosome of Haliscomenobacter hydrossis DSM 1100.</title>
        <authorList>
            <consortium name="US DOE Joint Genome Institute (JGI-PGF)"/>
            <person name="Lucas S."/>
            <person name="Han J."/>
            <person name="Lapidus A."/>
            <person name="Bruce D."/>
            <person name="Goodwin L."/>
            <person name="Pitluck S."/>
            <person name="Peters L."/>
            <person name="Kyrpides N."/>
            <person name="Mavromatis K."/>
            <person name="Ivanova N."/>
            <person name="Ovchinnikova G."/>
            <person name="Pagani I."/>
            <person name="Daligault H."/>
            <person name="Detter J.C."/>
            <person name="Han C."/>
            <person name="Land M."/>
            <person name="Hauser L."/>
            <person name="Markowitz V."/>
            <person name="Cheng J.-F."/>
            <person name="Hugenholtz P."/>
            <person name="Woyke T."/>
            <person name="Wu D."/>
            <person name="Verbarg S."/>
            <person name="Frueling A."/>
            <person name="Brambilla E."/>
            <person name="Klenk H.-P."/>
            <person name="Eisen J.A."/>
        </authorList>
    </citation>
    <scope>NUCLEOTIDE SEQUENCE</scope>
    <source>
        <strain>DSM 1100</strain>
    </source>
</reference>
<protein>
    <recommendedName>
        <fullName evidence="4 12">4-hydroxy-tetrahydrodipicolinate synthase</fullName>
        <shortName evidence="12">HTPA synthase</shortName>
        <ecNumber evidence="4 12">4.3.3.7</ecNumber>
    </recommendedName>
</protein>
<evidence type="ECO:0000256" key="7">
    <source>
        <dbReference type="ARBA" id="ARBA00022915"/>
    </source>
</evidence>
<comment type="catalytic activity">
    <reaction evidence="11 12">
        <text>L-aspartate 4-semialdehyde + pyruvate = (2S,4S)-4-hydroxy-2,3,4,5-tetrahydrodipicolinate + H2O + H(+)</text>
        <dbReference type="Rhea" id="RHEA:34171"/>
        <dbReference type="ChEBI" id="CHEBI:15361"/>
        <dbReference type="ChEBI" id="CHEBI:15377"/>
        <dbReference type="ChEBI" id="CHEBI:15378"/>
        <dbReference type="ChEBI" id="CHEBI:67139"/>
        <dbReference type="ChEBI" id="CHEBI:537519"/>
        <dbReference type="EC" id="4.3.3.7"/>
    </reaction>
</comment>
<evidence type="ECO:0000256" key="14">
    <source>
        <dbReference type="PIRSR" id="PIRSR001365-1"/>
    </source>
</evidence>
<dbReference type="Gene3D" id="3.20.20.70">
    <property type="entry name" value="Aldolase class I"/>
    <property type="match status" value="1"/>
</dbReference>
<dbReference type="InterPro" id="IPR005263">
    <property type="entry name" value="DapA"/>
</dbReference>
<comment type="subcellular location">
    <subcellularLocation>
        <location evidence="12">Cytoplasm</location>
    </subcellularLocation>
</comment>
<dbReference type="HOGENOM" id="CLU_049343_7_0_10"/>
<evidence type="ECO:0000313" key="16">
    <source>
        <dbReference type="EMBL" id="AEE51624.1"/>
    </source>
</evidence>
<dbReference type="GO" id="GO:0019877">
    <property type="term" value="P:diaminopimelate biosynthetic process"/>
    <property type="evidence" value="ECO:0007669"/>
    <property type="project" value="UniProtKB-UniRule"/>
</dbReference>
<dbReference type="SUPFAM" id="SSF51569">
    <property type="entry name" value="Aldolase"/>
    <property type="match status" value="1"/>
</dbReference>
<evidence type="ECO:0000256" key="3">
    <source>
        <dbReference type="ARBA" id="ARBA00007592"/>
    </source>
</evidence>
<dbReference type="GO" id="GO:0009089">
    <property type="term" value="P:lysine biosynthetic process via diaminopimelate"/>
    <property type="evidence" value="ECO:0007669"/>
    <property type="project" value="UniProtKB-UniRule"/>
</dbReference>
<evidence type="ECO:0000256" key="15">
    <source>
        <dbReference type="PIRSR" id="PIRSR001365-2"/>
    </source>
</evidence>
<evidence type="ECO:0000256" key="10">
    <source>
        <dbReference type="ARBA" id="ARBA00023270"/>
    </source>
</evidence>
<comment type="similarity">
    <text evidence="3 12 13">Belongs to the DapA family.</text>
</comment>
<keyword evidence="9 12" id="KW-0456">Lyase</keyword>
<evidence type="ECO:0000256" key="5">
    <source>
        <dbReference type="ARBA" id="ARBA00022490"/>
    </source>
</evidence>
<evidence type="ECO:0000256" key="11">
    <source>
        <dbReference type="ARBA" id="ARBA00047836"/>
    </source>
</evidence>
<evidence type="ECO:0000313" key="17">
    <source>
        <dbReference type="Proteomes" id="UP000008461"/>
    </source>
</evidence>
<dbReference type="GO" id="GO:0005829">
    <property type="term" value="C:cytosol"/>
    <property type="evidence" value="ECO:0007669"/>
    <property type="project" value="TreeGrafter"/>
</dbReference>
<gene>
    <name evidence="12" type="primary">dapA</name>
    <name evidence="16" type="ordered locus">Halhy_3772</name>
</gene>
<comment type="pathway">
    <text evidence="2 12">Amino-acid biosynthesis; L-lysine biosynthesis via DAP pathway; (S)-tetrahydrodipicolinate from L-aspartate: step 3/4.</text>
</comment>
<dbReference type="KEGG" id="hhy:Halhy_3772"/>
<dbReference type="PANTHER" id="PTHR12128">
    <property type="entry name" value="DIHYDRODIPICOLINATE SYNTHASE"/>
    <property type="match status" value="1"/>
</dbReference>
<keyword evidence="8 12" id="KW-0457">Lysine biosynthesis</keyword>
<keyword evidence="17" id="KW-1185">Reference proteome</keyword>
<comment type="subunit">
    <text evidence="12">Homotetramer; dimer of dimers.</text>
</comment>
<dbReference type="PIRSF" id="PIRSF001365">
    <property type="entry name" value="DHDPS"/>
    <property type="match status" value="1"/>
</dbReference>
<dbReference type="PRINTS" id="PR00146">
    <property type="entry name" value="DHPICSNTHASE"/>
</dbReference>
<dbReference type="Proteomes" id="UP000008461">
    <property type="component" value="Chromosome"/>
</dbReference>
<reference evidence="16 17" key="1">
    <citation type="journal article" date="2011" name="Stand. Genomic Sci.">
        <title>Complete genome sequence of Haliscomenobacter hydrossis type strain (O).</title>
        <authorList>
            <consortium name="US DOE Joint Genome Institute (JGI-PGF)"/>
            <person name="Daligault H."/>
            <person name="Lapidus A."/>
            <person name="Zeytun A."/>
            <person name="Nolan M."/>
            <person name="Lucas S."/>
            <person name="Del Rio T.G."/>
            <person name="Tice H."/>
            <person name="Cheng J.F."/>
            <person name="Tapia R."/>
            <person name="Han C."/>
            <person name="Goodwin L."/>
            <person name="Pitluck S."/>
            <person name="Liolios K."/>
            <person name="Pagani I."/>
            <person name="Ivanova N."/>
            <person name="Huntemann M."/>
            <person name="Mavromatis K."/>
            <person name="Mikhailova N."/>
            <person name="Pati A."/>
            <person name="Chen A."/>
            <person name="Palaniappan K."/>
            <person name="Land M."/>
            <person name="Hauser L."/>
            <person name="Brambilla E.M."/>
            <person name="Rohde M."/>
            <person name="Verbarg S."/>
            <person name="Goker M."/>
            <person name="Bristow J."/>
            <person name="Eisen J.A."/>
            <person name="Markowitz V."/>
            <person name="Hugenholtz P."/>
            <person name="Kyrpides N.C."/>
            <person name="Klenk H.P."/>
            <person name="Woyke T."/>
        </authorList>
    </citation>
    <scope>NUCLEOTIDE SEQUENCE [LARGE SCALE GENOMIC DNA]</scope>
    <source>
        <strain evidence="17">ATCC 27775 / DSM 1100 / LMG 10767 / O</strain>
    </source>
</reference>
<proteinExistence type="inferred from homology"/>
<dbReference type="InterPro" id="IPR002220">
    <property type="entry name" value="DapA-like"/>
</dbReference>
<dbReference type="AlphaFoldDB" id="F4L137"/>
<feature type="site" description="Part of a proton relay during catalysis" evidence="12">
    <location>
        <position position="47"/>
    </location>
</feature>
<dbReference type="HAMAP" id="MF_00418">
    <property type="entry name" value="DapA"/>
    <property type="match status" value="1"/>
</dbReference>
<evidence type="ECO:0000256" key="9">
    <source>
        <dbReference type="ARBA" id="ARBA00023239"/>
    </source>
</evidence>
<evidence type="ECO:0000256" key="8">
    <source>
        <dbReference type="ARBA" id="ARBA00023154"/>
    </source>
</evidence>
<dbReference type="CDD" id="cd00950">
    <property type="entry name" value="DHDPS"/>
    <property type="match status" value="1"/>
</dbReference>
<keyword evidence="5 12" id="KW-0963">Cytoplasm</keyword>
<dbReference type="STRING" id="760192.Halhy_3772"/>
<dbReference type="PANTHER" id="PTHR12128:SF66">
    <property type="entry name" value="4-HYDROXY-2-OXOGLUTARATE ALDOLASE, MITOCHONDRIAL"/>
    <property type="match status" value="1"/>
</dbReference>
<keyword evidence="7 12" id="KW-0220">Diaminopimelate biosynthesis</keyword>
<evidence type="ECO:0000256" key="4">
    <source>
        <dbReference type="ARBA" id="ARBA00012086"/>
    </source>
</evidence>
<dbReference type="RefSeq" id="WP_013766163.1">
    <property type="nucleotide sequence ID" value="NC_015510.1"/>
</dbReference>
<name>F4L137_HALH1</name>
<dbReference type="eggNOG" id="COG0329">
    <property type="taxonomic scope" value="Bacteria"/>
</dbReference>
<dbReference type="EC" id="4.3.3.7" evidence="4 12"/>
<organism evidence="16 17">
    <name type="scientific">Haliscomenobacter hydrossis (strain ATCC 27775 / DSM 1100 / LMG 10767 / O)</name>
    <dbReference type="NCBI Taxonomy" id="760192"/>
    <lineage>
        <taxon>Bacteria</taxon>
        <taxon>Pseudomonadati</taxon>
        <taxon>Bacteroidota</taxon>
        <taxon>Saprospiria</taxon>
        <taxon>Saprospirales</taxon>
        <taxon>Haliscomenobacteraceae</taxon>
        <taxon>Haliscomenobacter</taxon>
    </lineage>
</organism>
<dbReference type="OrthoDB" id="9782828at2"/>
<accession>F4L137</accession>
<evidence type="ECO:0000256" key="1">
    <source>
        <dbReference type="ARBA" id="ARBA00003294"/>
    </source>
</evidence>
<dbReference type="InterPro" id="IPR020625">
    <property type="entry name" value="Schiff_base-form_aldolases_AS"/>
</dbReference>
<evidence type="ECO:0000256" key="13">
    <source>
        <dbReference type="PIRNR" id="PIRNR001365"/>
    </source>
</evidence>
<sequence length="299" mass="32428">MGLAKFRGTGVALITPFRNKAIDYAALETIIEHVIQGGVDYIVSLGTTGEAITLSSKECREVFDFTIKVVNGRKPLVAGLFGSNFTEALVEKIRNYNLEGFDAIMSSSPAYSKPPQEGIYQHYMQIAGISPVPIIIYNVPGRTGSNVKPETILRLAESSAKFAGVKEASGDLNQAMKILKDRPEHFAVISGDDALTVPMMACGGDGAISVIANMYPAHFSAMVRSALEGDFPTAARLNAELLDIHQWLYIENNPVGVKAGMEILGLCSKEVRVPLVPLSEGNFQNLKREMERVPELVLV</sequence>
<dbReference type="PROSITE" id="PS00666">
    <property type="entry name" value="DHDPS_2"/>
    <property type="match status" value="1"/>
</dbReference>
<feature type="site" description="Part of a proton relay during catalysis" evidence="12">
    <location>
        <position position="111"/>
    </location>
</feature>
<evidence type="ECO:0000256" key="12">
    <source>
        <dbReference type="HAMAP-Rule" id="MF_00418"/>
    </source>
</evidence>
<evidence type="ECO:0000256" key="6">
    <source>
        <dbReference type="ARBA" id="ARBA00022605"/>
    </source>
</evidence>
<comment type="function">
    <text evidence="1 12">Catalyzes the condensation of (S)-aspartate-beta-semialdehyde [(S)-ASA] and pyruvate to 4-hydroxy-tetrahydrodipicolinate (HTPA).</text>
</comment>
<keyword evidence="6 12" id="KW-0028">Amino-acid biosynthesis</keyword>